<dbReference type="EMBL" id="FRCT01000001">
    <property type="protein sequence ID" value="SHM15457.1"/>
    <property type="molecule type" value="Genomic_DNA"/>
</dbReference>
<sequence>MADLYKRKLRPNKMHIIAALLLVIALLLFHSGLVRSGRVSARLNQAGFIFEDDGVRENRGVLFSAIPHTGKLKGAENAHTIVAAEVQKGINKNMVIFIGSVHRRNQFIAVEKNSKEYRKLLAGEKVTGYFSYEYTDELMDFISKMGNYYDEESVIPAENVTELGVVVVNREKEKRSLLYGLPFLILGILLMKKAGDPFFYTPVEET</sequence>
<proteinExistence type="predicted"/>
<dbReference type="AlphaFoldDB" id="A0A1M7GHN6"/>
<accession>A0A1M7GHN6</accession>
<protein>
    <submittedName>
        <fullName evidence="1">Uncharacterized protein</fullName>
    </submittedName>
</protein>
<gene>
    <name evidence="1" type="ORF">SAMN04487860_101294</name>
</gene>
<organism evidence="1 2">
    <name type="scientific">Ruminococcus flavefaciens</name>
    <dbReference type="NCBI Taxonomy" id="1265"/>
    <lineage>
        <taxon>Bacteria</taxon>
        <taxon>Bacillati</taxon>
        <taxon>Bacillota</taxon>
        <taxon>Clostridia</taxon>
        <taxon>Eubacteriales</taxon>
        <taxon>Oscillospiraceae</taxon>
        <taxon>Ruminococcus</taxon>
    </lineage>
</organism>
<dbReference type="Proteomes" id="UP000184394">
    <property type="component" value="Unassembled WGS sequence"/>
</dbReference>
<evidence type="ECO:0000313" key="1">
    <source>
        <dbReference type="EMBL" id="SHM15457.1"/>
    </source>
</evidence>
<dbReference type="RefSeq" id="WP_072947992.1">
    <property type="nucleotide sequence ID" value="NZ_FRCT01000001.1"/>
</dbReference>
<reference evidence="1 2" key="1">
    <citation type="submission" date="2016-11" db="EMBL/GenBank/DDBJ databases">
        <authorList>
            <person name="Jaros S."/>
            <person name="Januszkiewicz K."/>
            <person name="Wedrychowicz H."/>
        </authorList>
    </citation>
    <scope>NUCLEOTIDE SEQUENCE [LARGE SCALE GENOMIC DNA]</scope>
    <source>
        <strain evidence="1 2">Y1</strain>
    </source>
</reference>
<evidence type="ECO:0000313" key="2">
    <source>
        <dbReference type="Proteomes" id="UP000184394"/>
    </source>
</evidence>
<name>A0A1M7GHN6_RUMFL</name>
<dbReference type="OrthoDB" id="9823984at2"/>